<dbReference type="PANTHER" id="PTHR41983:SF2">
    <property type="entry name" value="SHORT-CHAIN FATTY ACID TRANSPORTER-RELATED"/>
    <property type="match status" value="1"/>
</dbReference>
<evidence type="ECO:0000313" key="3">
    <source>
        <dbReference type="Proteomes" id="UP000244810"/>
    </source>
</evidence>
<keyword evidence="1" id="KW-1133">Transmembrane helix</keyword>
<dbReference type="RefSeq" id="WP_107751011.1">
    <property type="nucleotide sequence ID" value="NZ_QBKF01000003.1"/>
</dbReference>
<dbReference type="PANTHER" id="PTHR41983">
    <property type="entry name" value="SHORT-CHAIN FATTY ACID TRANSPORTER-RELATED"/>
    <property type="match status" value="1"/>
</dbReference>
<keyword evidence="2" id="KW-0808">Transferase</keyword>
<evidence type="ECO:0000313" key="2">
    <source>
        <dbReference type="EMBL" id="PVE47639.1"/>
    </source>
</evidence>
<comment type="caution">
    <text evidence="2">The sequence shown here is derived from an EMBL/GenBank/DDBJ whole genome shotgun (WGS) entry which is preliminary data.</text>
</comment>
<keyword evidence="3" id="KW-1185">Reference proteome</keyword>
<keyword evidence="1" id="KW-0812">Transmembrane</keyword>
<feature type="transmembrane region" description="Helical" evidence="1">
    <location>
        <begin position="94"/>
        <end position="122"/>
    </location>
</feature>
<feature type="transmembrane region" description="Helical" evidence="1">
    <location>
        <begin position="20"/>
        <end position="38"/>
    </location>
</feature>
<organism evidence="2 3">
    <name type="scientific">Pararhodobacter aggregans</name>
    <dbReference type="NCBI Taxonomy" id="404875"/>
    <lineage>
        <taxon>Bacteria</taxon>
        <taxon>Pseudomonadati</taxon>
        <taxon>Pseudomonadota</taxon>
        <taxon>Alphaproteobacteria</taxon>
        <taxon>Rhodobacterales</taxon>
        <taxon>Paracoccaceae</taxon>
        <taxon>Pararhodobacter</taxon>
    </lineage>
</organism>
<dbReference type="AlphaFoldDB" id="A0A2T7USP1"/>
<feature type="transmembrane region" description="Helical" evidence="1">
    <location>
        <begin position="254"/>
        <end position="273"/>
    </location>
</feature>
<dbReference type="OrthoDB" id="9342495at2"/>
<accession>A0A2T7USP1</accession>
<dbReference type="GO" id="GO:0005886">
    <property type="term" value="C:plasma membrane"/>
    <property type="evidence" value="ECO:0007669"/>
    <property type="project" value="TreeGrafter"/>
</dbReference>
<reference evidence="2 3" key="1">
    <citation type="journal article" date="2011" name="Syst. Appl. Microbiol.">
        <title>Defluviimonas denitrificans gen. nov., sp. nov., and Pararhodobacter aggregans gen. nov., sp. nov., non-phototrophic Rhodobacteraceae from the biofilter of a marine aquaculture.</title>
        <authorList>
            <person name="Foesel B.U."/>
            <person name="Drake H.L."/>
            <person name="Schramm A."/>
        </authorList>
    </citation>
    <scope>NUCLEOTIDE SEQUENCE [LARGE SCALE GENOMIC DNA]</scope>
    <source>
        <strain evidence="2 3">D1-19</strain>
    </source>
</reference>
<feature type="transmembrane region" description="Helical" evidence="1">
    <location>
        <begin position="350"/>
        <end position="367"/>
    </location>
</feature>
<feature type="transmembrane region" description="Helical" evidence="1">
    <location>
        <begin position="322"/>
        <end position="344"/>
    </location>
</feature>
<feature type="transmembrane region" description="Helical" evidence="1">
    <location>
        <begin position="50"/>
        <end position="74"/>
    </location>
</feature>
<sequence>MLYRLGLACSTFTRAFIPNPFIFAIVLTGLTAVLAMTLTPTGPAEVVGLWYGGFWNLLTFAMQMTVILLFGYVLASSPPVERAIDRVARIPKTATQAIVMITALAVIFGAISWGLGLIIGAISARRVSQNCLERGIRVHYPLAAAAGFSGLIVFNCGFSASAPLLVNTPGHFLSSEIGLIGLENTILTGYNLVTLLIFLLVIPFVYAAMQPPEHERLTVDPEPPTPAAENALAGDASLTDARDRTVAARMERSYLMSWAVVVVGLGYVVWHFMTNGFDLNLNMVNFILLLAGMAAHGTPIAYVQAVDKAIGACGQVALQFPFYAGIMGIMSGSGLITIFAAGLVSISTEFTFPFFAMLSSAIVNLFVPSAGGQWAVQGPVLIEAARNIGADMGQTIIAFGYGDQLTNGLQPMWMLPLLGVTKLRAGDILGYTAVMMIFGLVIFGAGVTLLPLIL</sequence>
<feature type="transmembrane region" description="Helical" evidence="1">
    <location>
        <begin position="142"/>
        <end position="166"/>
    </location>
</feature>
<feature type="transmembrane region" description="Helical" evidence="1">
    <location>
        <begin position="279"/>
        <end position="302"/>
    </location>
</feature>
<evidence type="ECO:0000256" key="1">
    <source>
        <dbReference type="SAM" id="Phobius"/>
    </source>
</evidence>
<dbReference type="InterPro" id="IPR006160">
    <property type="entry name" value="SCFA_transpt_AtoE"/>
</dbReference>
<dbReference type="Proteomes" id="UP000244810">
    <property type="component" value="Unassembled WGS sequence"/>
</dbReference>
<name>A0A2T7USP1_9RHOB</name>
<dbReference type="Pfam" id="PF02667">
    <property type="entry name" value="SCFA_trans"/>
    <property type="match status" value="1"/>
</dbReference>
<feature type="transmembrane region" description="Helical" evidence="1">
    <location>
        <begin position="186"/>
        <end position="208"/>
    </location>
</feature>
<dbReference type="EMBL" id="QDDR01000004">
    <property type="protein sequence ID" value="PVE47639.1"/>
    <property type="molecule type" value="Genomic_DNA"/>
</dbReference>
<feature type="transmembrane region" description="Helical" evidence="1">
    <location>
        <begin position="428"/>
        <end position="453"/>
    </location>
</feature>
<protein>
    <submittedName>
        <fullName evidence="2">Serine--pyruvate aminotransferase</fullName>
    </submittedName>
</protein>
<proteinExistence type="predicted"/>
<keyword evidence="2" id="KW-0670">Pyruvate</keyword>
<gene>
    <name evidence="2" type="ORF">DDE23_09330</name>
</gene>
<keyword evidence="2" id="KW-0032">Aminotransferase</keyword>
<keyword evidence="1" id="KW-0472">Membrane</keyword>
<dbReference type="GO" id="GO:0008483">
    <property type="term" value="F:transaminase activity"/>
    <property type="evidence" value="ECO:0007669"/>
    <property type="project" value="UniProtKB-KW"/>
</dbReference>